<evidence type="ECO:0000313" key="1">
    <source>
        <dbReference type="EMBL" id="MFJ1268782.1"/>
    </source>
</evidence>
<dbReference type="Proteomes" id="UP001615550">
    <property type="component" value="Unassembled WGS sequence"/>
</dbReference>
<proteinExistence type="predicted"/>
<protein>
    <submittedName>
        <fullName evidence="1">L-tyrosine/L-tryptophan isonitrile synthase family protein</fullName>
    </submittedName>
</protein>
<reference evidence="1 2" key="1">
    <citation type="submission" date="2024-08" db="EMBL/GenBank/DDBJ databases">
        <title>Draft Genome Sequence of Legionella lytica strain DSB2004, Isolated From a Fire Sprinkler System.</title>
        <authorList>
            <person name="Everhart A.D."/>
            <person name="Kidane D.T."/>
            <person name="Farone A.L."/>
            <person name="Farone M.B."/>
        </authorList>
    </citation>
    <scope>NUCLEOTIDE SEQUENCE [LARGE SCALE GENOMIC DNA]</scope>
    <source>
        <strain evidence="1 2">DSB2004</strain>
    </source>
</reference>
<comment type="caution">
    <text evidence="1">The sequence shown here is derived from an EMBL/GenBank/DDBJ whole genome shotgun (WGS) entry which is preliminary data.</text>
</comment>
<dbReference type="InterPro" id="IPR007817">
    <property type="entry name" value="Isocyanide_synthase_DIT1"/>
</dbReference>
<organism evidence="1 2">
    <name type="scientific">Legionella lytica</name>
    <dbReference type="NCBI Taxonomy" id="96232"/>
    <lineage>
        <taxon>Bacteria</taxon>
        <taxon>Pseudomonadati</taxon>
        <taxon>Pseudomonadota</taxon>
        <taxon>Gammaproteobacteria</taxon>
        <taxon>Legionellales</taxon>
        <taxon>Legionellaceae</taxon>
        <taxon>Legionella</taxon>
    </lineage>
</organism>
<accession>A0ABW8D7U6</accession>
<name>A0ABW8D7U6_9GAMM</name>
<evidence type="ECO:0000313" key="2">
    <source>
        <dbReference type="Proteomes" id="UP001615550"/>
    </source>
</evidence>
<gene>
    <name evidence="1" type="ORF">ACD661_09470</name>
</gene>
<dbReference type="PANTHER" id="PTHR37285:SF5">
    <property type="entry name" value="SPORE WALL MATURATION PROTEIN DIT1"/>
    <property type="match status" value="1"/>
</dbReference>
<dbReference type="RefSeq" id="WP_400187619.1">
    <property type="nucleotide sequence ID" value="NZ_JBGORX010000002.1"/>
</dbReference>
<dbReference type="Pfam" id="PF05141">
    <property type="entry name" value="DIT1_PvcA"/>
    <property type="match status" value="1"/>
</dbReference>
<dbReference type="PANTHER" id="PTHR37285">
    <property type="entry name" value="SPORE WALL MATURATION PROTEIN DIT1"/>
    <property type="match status" value="1"/>
</dbReference>
<dbReference type="EMBL" id="JBGORX010000002">
    <property type="protein sequence ID" value="MFJ1268782.1"/>
    <property type="molecule type" value="Genomic_DNA"/>
</dbReference>
<sequence>MFAIEETTGQLLRLIMNQRRISEDAEKTCLGAGCALCSQHPRVKIQQAIRDERMLTLILPGFPAKSANRQKTLSAKPDRGEIMGLTQLNQLCQNMQKIHQPGVKLIICSDGRVFNDLVLVHDTDVDLYQQGIQDIIHTHQLHHLTTFNLDEVYLGHHYQSMRELLMLEFGQTLACLKKQILEEPHWRYQFNGIHRFIIEDQFVLNPQHSKNKVRQQAKETAYEVMRRSNAWSALLAQYFSQSIRLSIHPQPCGSEKVGIQFIPSGNRWSTPWHNVLLKDTQGWQLIKRHEAERLGATLDEDHYVLEAS</sequence>
<keyword evidence="2" id="KW-1185">Reference proteome</keyword>